<evidence type="ECO:0000313" key="4">
    <source>
        <dbReference type="Proteomes" id="UP001218231"/>
    </source>
</evidence>
<dbReference type="EMBL" id="CP117417">
    <property type="protein sequence ID" value="WCT77737.1"/>
    <property type="molecule type" value="Genomic_DNA"/>
</dbReference>
<gene>
    <name evidence="3" type="primary">phaP</name>
    <name evidence="3" type="ORF">PQ457_01785</name>
</gene>
<feature type="compositionally biased region" description="Low complexity" evidence="1">
    <location>
        <begin position="46"/>
        <end position="86"/>
    </location>
</feature>
<evidence type="ECO:0000313" key="3">
    <source>
        <dbReference type="EMBL" id="WCT77737.1"/>
    </source>
</evidence>
<feature type="domain" description="Phasin" evidence="2">
    <location>
        <begin position="215"/>
        <end position="311"/>
    </location>
</feature>
<feature type="region of interest" description="Disordered" evidence="1">
    <location>
        <begin position="114"/>
        <end position="165"/>
    </location>
</feature>
<accession>A0ABY7TWU7</accession>
<evidence type="ECO:0000256" key="1">
    <source>
        <dbReference type="SAM" id="MobiDB-lite"/>
    </source>
</evidence>
<dbReference type="Pfam" id="PF09361">
    <property type="entry name" value="Phasin_2"/>
    <property type="match status" value="1"/>
</dbReference>
<sequence>MSKKPTTKATIRTTRAPFAKPAPSIVPETAVEVSPEVETPAVAPDVEVTPAAETPAPVEEAPVSEETPVETTPEPVAPEPVAETAALDAPVEETPVETEVKVEAALVAPVAAEEPVAKPVRKPAPRKVAAKAEPESPASVSEVEAPTVEVSAQAPQPTENAAQPPRWPNIFAKEFAMSTFPSFDFAAPFQTAFADFQEKAKAAYEKGNSVFGDYSEFAKGNVEALVESSKILAAGLQELTSAYVSEGRAGFETLTAEVKELAAAKSPTDFLKLQNDLAKKHFDDAVAAASKHSEALVKLANEAAQPISTRVTLAVEKIKAAA</sequence>
<keyword evidence="4" id="KW-1185">Reference proteome</keyword>
<dbReference type="InterPro" id="IPR010127">
    <property type="entry name" value="Phasin_subfam-1"/>
</dbReference>
<feature type="compositionally biased region" description="Basic residues" evidence="1">
    <location>
        <begin position="119"/>
        <end position="129"/>
    </location>
</feature>
<dbReference type="Proteomes" id="UP001218231">
    <property type="component" value="Chromosome"/>
</dbReference>
<feature type="compositionally biased region" description="Low complexity" evidence="1">
    <location>
        <begin position="135"/>
        <end position="146"/>
    </location>
</feature>
<dbReference type="RefSeq" id="WP_273618098.1">
    <property type="nucleotide sequence ID" value="NZ_CP117417.1"/>
</dbReference>
<dbReference type="NCBIfam" id="TIGR01841">
    <property type="entry name" value="phasin"/>
    <property type="match status" value="1"/>
</dbReference>
<reference evidence="3 4" key="1">
    <citation type="submission" date="2023-02" db="EMBL/GenBank/DDBJ databases">
        <title>Genome sequence of Novosphingobium humi KACC 19094.</title>
        <authorList>
            <person name="Kim S."/>
            <person name="Heo J."/>
            <person name="Kwon S.-W."/>
        </authorList>
    </citation>
    <scope>NUCLEOTIDE SEQUENCE [LARGE SCALE GENOMIC DNA]</scope>
    <source>
        <strain evidence="3 4">KACC 19094</strain>
    </source>
</reference>
<protein>
    <submittedName>
        <fullName evidence="3">TIGR01841 family phasin</fullName>
    </submittedName>
</protein>
<proteinExistence type="predicted"/>
<name>A0ABY7TWU7_9SPHN</name>
<organism evidence="3 4">
    <name type="scientific">Novosphingobium humi</name>
    <dbReference type="NCBI Taxonomy" id="2282397"/>
    <lineage>
        <taxon>Bacteria</taxon>
        <taxon>Pseudomonadati</taxon>
        <taxon>Pseudomonadota</taxon>
        <taxon>Alphaproteobacteria</taxon>
        <taxon>Sphingomonadales</taxon>
        <taxon>Sphingomonadaceae</taxon>
        <taxon>Novosphingobium</taxon>
    </lineage>
</organism>
<feature type="region of interest" description="Disordered" evidence="1">
    <location>
        <begin position="1"/>
        <end position="98"/>
    </location>
</feature>
<dbReference type="InterPro" id="IPR018968">
    <property type="entry name" value="Phasin"/>
</dbReference>
<evidence type="ECO:0000259" key="2">
    <source>
        <dbReference type="Pfam" id="PF09361"/>
    </source>
</evidence>